<dbReference type="InterPro" id="IPR006597">
    <property type="entry name" value="Sel1-like"/>
</dbReference>
<evidence type="ECO:0000256" key="2">
    <source>
        <dbReference type="SAM" id="MobiDB-lite"/>
    </source>
</evidence>
<dbReference type="OrthoDB" id="200773at2759"/>
<evidence type="ECO:0000256" key="1">
    <source>
        <dbReference type="ARBA" id="ARBA00038101"/>
    </source>
</evidence>
<feature type="compositionally biased region" description="Low complexity" evidence="2">
    <location>
        <begin position="83"/>
        <end position="107"/>
    </location>
</feature>
<dbReference type="PANTHER" id="PTHR11102:SF160">
    <property type="entry name" value="ERAD-ASSOCIATED E3 UBIQUITIN-PROTEIN LIGASE COMPONENT HRD3"/>
    <property type="match status" value="1"/>
</dbReference>
<dbReference type="InterPro" id="IPR011990">
    <property type="entry name" value="TPR-like_helical_dom_sf"/>
</dbReference>
<dbReference type="RefSeq" id="XP_002906550.1">
    <property type="nucleotide sequence ID" value="XM_002906504.1"/>
</dbReference>
<gene>
    <name evidence="3" type="ORF">PITG_03482</name>
</gene>
<dbReference type="GeneID" id="9467445"/>
<dbReference type="SMART" id="SM00671">
    <property type="entry name" value="SEL1"/>
    <property type="match status" value="7"/>
</dbReference>
<feature type="region of interest" description="Disordered" evidence="2">
    <location>
        <begin position="46"/>
        <end position="125"/>
    </location>
</feature>
<dbReference type="InterPro" id="IPR050767">
    <property type="entry name" value="Sel1_AlgK"/>
</dbReference>
<keyword evidence="4" id="KW-1185">Reference proteome</keyword>
<dbReference type="SUPFAM" id="SSF81901">
    <property type="entry name" value="HCP-like"/>
    <property type="match status" value="3"/>
</dbReference>
<protein>
    <submittedName>
        <fullName evidence="3">Uncharacterized protein</fullName>
    </submittedName>
</protein>
<dbReference type="VEuPathDB" id="FungiDB:PITG_03482"/>
<dbReference type="AlphaFoldDB" id="D0MXQ3"/>
<dbReference type="EMBL" id="DS028121">
    <property type="protein sequence ID" value="EEY65951.1"/>
    <property type="molecule type" value="Genomic_DNA"/>
</dbReference>
<evidence type="ECO:0000313" key="3">
    <source>
        <dbReference type="EMBL" id="EEY65951.1"/>
    </source>
</evidence>
<dbReference type="Pfam" id="PF08238">
    <property type="entry name" value="Sel1"/>
    <property type="match status" value="7"/>
</dbReference>
<dbReference type="PANTHER" id="PTHR11102">
    <property type="entry name" value="SEL-1-LIKE PROTEIN"/>
    <property type="match status" value="1"/>
</dbReference>
<feature type="compositionally biased region" description="Basic and acidic residues" evidence="2">
    <location>
        <begin position="17"/>
        <end position="33"/>
    </location>
</feature>
<comment type="similarity">
    <text evidence="1">Belongs to the sel-1 family.</text>
</comment>
<dbReference type="eggNOG" id="KOG1550">
    <property type="taxonomic scope" value="Eukaryota"/>
</dbReference>
<organism evidence="3 4">
    <name type="scientific">Phytophthora infestans (strain T30-4)</name>
    <name type="common">Potato late blight agent</name>
    <dbReference type="NCBI Taxonomy" id="403677"/>
    <lineage>
        <taxon>Eukaryota</taxon>
        <taxon>Sar</taxon>
        <taxon>Stramenopiles</taxon>
        <taxon>Oomycota</taxon>
        <taxon>Peronosporomycetes</taxon>
        <taxon>Peronosporales</taxon>
        <taxon>Peronosporaceae</taxon>
        <taxon>Phytophthora</taxon>
    </lineage>
</organism>
<dbReference type="Proteomes" id="UP000006643">
    <property type="component" value="Unassembled WGS sequence"/>
</dbReference>
<feature type="region of interest" description="Disordered" evidence="2">
    <location>
        <begin position="1"/>
        <end position="33"/>
    </location>
</feature>
<proteinExistence type="inferred from homology"/>
<feature type="compositionally biased region" description="Polar residues" evidence="2">
    <location>
        <begin position="1"/>
        <end position="13"/>
    </location>
</feature>
<sequence>MSPTGTASETVTGQEDAAVKKTEALSNSKPREPKLLFAVAKNVVTASNAARSKKQSPTSIKSPEAATGEATGSKRTMFGIIKRAQTSEAQLQQQQQSSEENRQQTSNRESKSEQDLKQSSLSIETEDHTRSDISFVDVVREILEKLVTQLDSVDPRKLLAVRLGGELRGLLGKAQDEFAAYETEFVEHADNEGVSVALQNFLASLTQVSAIAERLRTAKFMLNRTFKLAMTCLGQMHFAGNGTEKDLLVAEKWLELASSAGDIEACYQLGLLMVNSNGFLYYDQLERILMWYARYSQRQCEKEAHVNDPQQSDEFLSLARVRFTQAAGQGHRDAQYELGVFHETGRGGGCEPNESEAATWYTKAADQGHTAAEASLGRLFLIGTQIRQDIAKAVHFLQRAAAKAADAGSSVAMTRLASLLLLHTPQQNGALTATNGSSSSAQFQDREEAHDEALRLLLSAGHGGHTEAYYALGKLLETSSLLRDQSAALRFYSKAATATTPHTKAAKRVATMYYSAIGSKTDKWKAHRFYTIAANAGDAEALNALGLMYEEGDGCDLNFRKAAECYRTAADLNSPHAHFNLGCLFANGKGVARNVDAAQAHFRKAVELGYSLAQQFVA</sequence>
<dbReference type="InParanoid" id="D0MXQ3"/>
<dbReference type="OMA" id="DEFGAHE"/>
<evidence type="ECO:0000313" key="4">
    <source>
        <dbReference type="Proteomes" id="UP000006643"/>
    </source>
</evidence>
<feature type="compositionally biased region" description="Polar residues" evidence="2">
    <location>
        <begin position="46"/>
        <end position="61"/>
    </location>
</feature>
<reference evidence="4" key="1">
    <citation type="journal article" date="2009" name="Nature">
        <title>Genome sequence and analysis of the Irish potato famine pathogen Phytophthora infestans.</title>
        <authorList>
            <consortium name="The Broad Institute Genome Sequencing Platform"/>
            <person name="Haas B.J."/>
            <person name="Kamoun S."/>
            <person name="Zody M.C."/>
            <person name="Jiang R.H."/>
            <person name="Handsaker R.E."/>
            <person name="Cano L.M."/>
            <person name="Grabherr M."/>
            <person name="Kodira C.D."/>
            <person name="Raffaele S."/>
            <person name="Torto-Alalibo T."/>
            <person name="Bozkurt T.O."/>
            <person name="Ah-Fong A.M."/>
            <person name="Alvarado L."/>
            <person name="Anderson V.L."/>
            <person name="Armstrong M.R."/>
            <person name="Avrova A."/>
            <person name="Baxter L."/>
            <person name="Beynon J."/>
            <person name="Boevink P.C."/>
            <person name="Bollmann S.R."/>
            <person name="Bos J.I."/>
            <person name="Bulone V."/>
            <person name="Cai G."/>
            <person name="Cakir C."/>
            <person name="Carrington J.C."/>
            <person name="Chawner M."/>
            <person name="Conti L."/>
            <person name="Costanzo S."/>
            <person name="Ewan R."/>
            <person name="Fahlgren N."/>
            <person name="Fischbach M.A."/>
            <person name="Fugelstad J."/>
            <person name="Gilroy E.M."/>
            <person name="Gnerre S."/>
            <person name="Green P.J."/>
            <person name="Grenville-Briggs L.J."/>
            <person name="Griffith J."/>
            <person name="Grunwald N.J."/>
            <person name="Horn K."/>
            <person name="Horner N.R."/>
            <person name="Hu C.H."/>
            <person name="Huitema E."/>
            <person name="Jeong D.H."/>
            <person name="Jones A.M."/>
            <person name="Jones J.D."/>
            <person name="Jones R.W."/>
            <person name="Karlsson E.K."/>
            <person name="Kunjeti S.G."/>
            <person name="Lamour K."/>
            <person name="Liu Z."/>
            <person name="Ma L."/>
            <person name="Maclean D."/>
            <person name="Chibucos M.C."/>
            <person name="McDonald H."/>
            <person name="McWalters J."/>
            <person name="Meijer H.J."/>
            <person name="Morgan W."/>
            <person name="Morris P.F."/>
            <person name="Munro C.A."/>
            <person name="O'Neill K."/>
            <person name="Ospina-Giraldo M."/>
            <person name="Pinzon A."/>
            <person name="Pritchard L."/>
            <person name="Ramsahoye B."/>
            <person name="Ren Q."/>
            <person name="Restrepo S."/>
            <person name="Roy S."/>
            <person name="Sadanandom A."/>
            <person name="Savidor A."/>
            <person name="Schornack S."/>
            <person name="Schwartz D.C."/>
            <person name="Schumann U.D."/>
            <person name="Schwessinger B."/>
            <person name="Seyer L."/>
            <person name="Sharpe T."/>
            <person name="Silvar C."/>
            <person name="Song J."/>
            <person name="Studholme D.J."/>
            <person name="Sykes S."/>
            <person name="Thines M."/>
            <person name="van de Vondervoort P.J."/>
            <person name="Phuntumart V."/>
            <person name="Wawra S."/>
            <person name="Weide R."/>
            <person name="Win J."/>
            <person name="Young C."/>
            <person name="Zhou S."/>
            <person name="Fry W."/>
            <person name="Meyers B.C."/>
            <person name="van West P."/>
            <person name="Ristaino J."/>
            <person name="Govers F."/>
            <person name="Birch P.R."/>
            <person name="Whisson S.C."/>
            <person name="Judelson H.S."/>
            <person name="Nusbaum C."/>
        </authorList>
    </citation>
    <scope>NUCLEOTIDE SEQUENCE [LARGE SCALE GENOMIC DNA]</scope>
    <source>
        <strain evidence="4">T30-4</strain>
    </source>
</reference>
<name>D0MXQ3_PHYIT</name>
<dbReference type="KEGG" id="pif:PITG_03482"/>
<dbReference type="Gene3D" id="1.25.40.10">
    <property type="entry name" value="Tetratricopeptide repeat domain"/>
    <property type="match status" value="3"/>
</dbReference>
<accession>D0MXQ3</accession>
<dbReference type="STRING" id="403677.D0MXQ3"/>
<dbReference type="HOGENOM" id="CLU_015266_0_0_1"/>